<evidence type="ECO:0000259" key="11">
    <source>
        <dbReference type="Pfam" id="PF08638"/>
    </source>
</evidence>
<dbReference type="OrthoDB" id="205099at2759"/>
<dbReference type="EMBL" id="MU006106">
    <property type="protein sequence ID" value="KAF2835909.1"/>
    <property type="molecule type" value="Genomic_DNA"/>
</dbReference>
<evidence type="ECO:0000256" key="10">
    <source>
        <dbReference type="SAM" id="MobiDB-lite"/>
    </source>
</evidence>
<dbReference type="InterPro" id="IPR055122">
    <property type="entry name" value="Med14_N"/>
</dbReference>
<comment type="similarity">
    <text evidence="2 9">Belongs to the Mediator complex subunit 14 family.</text>
</comment>
<keyword evidence="4 9" id="KW-0805">Transcription regulation</keyword>
<keyword evidence="5 9" id="KW-0010">Activator</keyword>
<comment type="caution">
    <text evidence="12">The sequence shown here is derived from an EMBL/GenBank/DDBJ whole genome shotgun (WGS) entry which is preliminary data.</text>
</comment>
<evidence type="ECO:0000256" key="8">
    <source>
        <dbReference type="ARBA" id="ARBA00032007"/>
    </source>
</evidence>
<evidence type="ECO:0000256" key="2">
    <source>
        <dbReference type="ARBA" id="ARBA00007813"/>
    </source>
</evidence>
<comment type="subcellular location">
    <subcellularLocation>
        <location evidence="1 9">Nucleus</location>
    </subcellularLocation>
</comment>
<dbReference type="GO" id="GO:0006357">
    <property type="term" value="P:regulation of transcription by RNA polymerase II"/>
    <property type="evidence" value="ECO:0007669"/>
    <property type="project" value="InterPro"/>
</dbReference>
<feature type="domain" description="Mediator complex subunit MED14 N-terminal" evidence="11">
    <location>
        <begin position="73"/>
        <end position="286"/>
    </location>
</feature>
<dbReference type="GO" id="GO:0016592">
    <property type="term" value="C:mediator complex"/>
    <property type="evidence" value="ECO:0007669"/>
    <property type="project" value="UniProtKB-UniRule"/>
</dbReference>
<dbReference type="InterPro" id="IPR013947">
    <property type="entry name" value="Mediator_Med14"/>
</dbReference>
<dbReference type="Proteomes" id="UP000799429">
    <property type="component" value="Unassembled WGS sequence"/>
</dbReference>
<keyword evidence="6 9" id="KW-0804">Transcription</keyword>
<evidence type="ECO:0000256" key="3">
    <source>
        <dbReference type="ARBA" id="ARBA00019619"/>
    </source>
</evidence>
<dbReference type="PANTHER" id="PTHR12809">
    <property type="entry name" value="MEDIATOR COMPLEX SUBUNIT"/>
    <property type="match status" value="1"/>
</dbReference>
<dbReference type="GO" id="GO:0003712">
    <property type="term" value="F:transcription coregulator activity"/>
    <property type="evidence" value="ECO:0007669"/>
    <property type="project" value="UniProtKB-UniRule"/>
</dbReference>
<dbReference type="Pfam" id="PF08638">
    <property type="entry name" value="Med14"/>
    <property type="match status" value="1"/>
</dbReference>
<keyword evidence="13" id="KW-1185">Reference proteome</keyword>
<comment type="function">
    <text evidence="9">Component of the Mediator complex, a coactivator involved in the regulated transcription of nearly all RNA polymerase II-dependent genes. Mediator functions as a bridge to convey information from gene-specific regulatory proteins to the basal RNA polymerase II transcription machinery. Mediator is recruited to promoters by direct interactions with regulatory proteins and serves as a scaffold for the assembly of a functional preinitiation complex with RNA polymerase II and the general transcription factors.</text>
</comment>
<dbReference type="PANTHER" id="PTHR12809:SF2">
    <property type="entry name" value="MEDIATOR OF RNA POLYMERASE II TRANSCRIPTION SUBUNIT 14"/>
    <property type="match status" value="1"/>
</dbReference>
<evidence type="ECO:0000256" key="6">
    <source>
        <dbReference type="ARBA" id="ARBA00023163"/>
    </source>
</evidence>
<reference evidence="12" key="1">
    <citation type="journal article" date="2020" name="Stud. Mycol.">
        <title>101 Dothideomycetes genomes: a test case for predicting lifestyles and emergence of pathogens.</title>
        <authorList>
            <person name="Haridas S."/>
            <person name="Albert R."/>
            <person name="Binder M."/>
            <person name="Bloem J."/>
            <person name="Labutti K."/>
            <person name="Salamov A."/>
            <person name="Andreopoulos B."/>
            <person name="Baker S."/>
            <person name="Barry K."/>
            <person name="Bills G."/>
            <person name="Bluhm B."/>
            <person name="Cannon C."/>
            <person name="Castanera R."/>
            <person name="Culley D."/>
            <person name="Daum C."/>
            <person name="Ezra D."/>
            <person name="Gonzalez J."/>
            <person name="Henrissat B."/>
            <person name="Kuo A."/>
            <person name="Liang C."/>
            <person name="Lipzen A."/>
            <person name="Lutzoni F."/>
            <person name="Magnuson J."/>
            <person name="Mondo S."/>
            <person name="Nolan M."/>
            <person name="Ohm R."/>
            <person name="Pangilinan J."/>
            <person name="Park H.-J."/>
            <person name="Ramirez L."/>
            <person name="Alfaro M."/>
            <person name="Sun H."/>
            <person name="Tritt A."/>
            <person name="Yoshinaga Y."/>
            <person name="Zwiers L.-H."/>
            <person name="Turgeon B."/>
            <person name="Goodwin S."/>
            <person name="Spatafora J."/>
            <person name="Crous P."/>
            <person name="Grigoriev I."/>
        </authorList>
    </citation>
    <scope>NUCLEOTIDE SEQUENCE</scope>
    <source>
        <strain evidence="12">CBS 101060</strain>
    </source>
</reference>
<accession>A0A9P4S4I4</accession>
<protein>
    <recommendedName>
        <fullName evidence="3 9">Mediator of RNA polymerase II transcription subunit 14</fullName>
    </recommendedName>
    <alternativeName>
        <fullName evidence="8 9">Mediator complex subunit 14</fullName>
    </alternativeName>
</protein>
<evidence type="ECO:0000256" key="4">
    <source>
        <dbReference type="ARBA" id="ARBA00023015"/>
    </source>
</evidence>
<comment type="subunit">
    <text evidence="9">Component of the Mediator complex.</text>
</comment>
<evidence type="ECO:0000256" key="9">
    <source>
        <dbReference type="RuleBase" id="RU365082"/>
    </source>
</evidence>
<gene>
    <name evidence="12" type="ORF">M501DRAFT_1019515</name>
</gene>
<evidence type="ECO:0000313" key="13">
    <source>
        <dbReference type="Proteomes" id="UP000799429"/>
    </source>
</evidence>
<evidence type="ECO:0000256" key="1">
    <source>
        <dbReference type="ARBA" id="ARBA00004123"/>
    </source>
</evidence>
<proteinExistence type="inferred from homology"/>
<feature type="region of interest" description="Disordered" evidence="10">
    <location>
        <begin position="1"/>
        <end position="60"/>
    </location>
</feature>
<evidence type="ECO:0000313" key="12">
    <source>
        <dbReference type="EMBL" id="KAF2835909.1"/>
    </source>
</evidence>
<sequence length="1005" mass="112520">MPGRIIMEQNGANGAISEKPSSKSTVNGPSDLRNGAFVNGATPHGAGGSPPEPSSFSQLPPKISRLADEDFRPLSVLLTRTVQECFNDLGTTIEEMAAIPVPPQPRLPMTNGAGNMAVVNGNGNMSEPNVTKKVKMMEFANHHRERFIKLLVLSQWAKHSGDVRSLIDLSIWLRSQVDMMTFAAQSFGNLKLEMHSAQVPNPDIQTALEVLSTGQASWLPDLGYLPPDPLTPERILKVLQDMNAILSIRINLHEELPHHLTDWSIGSGRATFRVPTEFELDVSVAGEEPSSPFFFIDIRLTFTPTPEKLDGPLLTELEHRANGILEKSGLSGCYDFFHNFVLTHKLSILRKQAYEMSMGAWADTIRVESIHRSVIVQYWTDFAHQGRKNWLEIGISSGRSKIYKSWKALETPKIGLRWWRDGVEVKDVDVTIDWGNLSMENILTSIIDLHIKRILGTIKSTILQSSGNLSSLIVDVSTPTSNTADSELELQLCTSTCKFKGAIVHTTGRFALRPLNQVSVSAENQINALKDISLDAPTKLTGMLCMHLQVSIVKESELYGWKKLGNINIRTDAIRTKLKTEIVTYAFFRIRGWTSNWVIAATINLSGDSWWVIELDDASVGGSIITAHPLPNVSSTNETDGLSPTFFHKVERHATASLSFHITSQELRKRRVPHTLQMEPVPVTVDTEDKDGFISIPTMYIKFSSLMKGTAKPWASEYLRLSHLGFEPQQGKVVHIVRGMMINPKIYSQLVSNARDENVSFKKNGAFSVTMKAPLGVPFIDQLKDRLKGIERLRTFAEVMKREKLRCDKINLGRIIFRYADNLTADINFAEASQIKVDLSPDNPHRRIAIMLDKVLNDPTHGFEYFIRILSVTLPVVRACDAAEQNSQSSSTQCITHPRNVQWFRIKYRNPQCFFDLQLRNRRDALEWHLDDPEARTGVKPASARPDDLAAALKDLFRGHGEKWWGLRTGLYAGVDGIYDAILRVDDVVRGFAIKAKDPEIVELD</sequence>
<keyword evidence="7 9" id="KW-0539">Nucleus</keyword>
<evidence type="ECO:0000256" key="7">
    <source>
        <dbReference type="ARBA" id="ARBA00023242"/>
    </source>
</evidence>
<evidence type="ECO:0000256" key="5">
    <source>
        <dbReference type="ARBA" id="ARBA00023159"/>
    </source>
</evidence>
<dbReference type="GO" id="GO:0070847">
    <property type="term" value="C:core mediator complex"/>
    <property type="evidence" value="ECO:0007669"/>
    <property type="project" value="TreeGrafter"/>
</dbReference>
<dbReference type="AlphaFoldDB" id="A0A9P4S4I4"/>
<organism evidence="12 13">
    <name type="scientific">Patellaria atrata CBS 101060</name>
    <dbReference type="NCBI Taxonomy" id="1346257"/>
    <lineage>
        <taxon>Eukaryota</taxon>
        <taxon>Fungi</taxon>
        <taxon>Dikarya</taxon>
        <taxon>Ascomycota</taxon>
        <taxon>Pezizomycotina</taxon>
        <taxon>Dothideomycetes</taxon>
        <taxon>Dothideomycetes incertae sedis</taxon>
        <taxon>Patellariales</taxon>
        <taxon>Patellariaceae</taxon>
        <taxon>Patellaria</taxon>
    </lineage>
</organism>
<name>A0A9P4S4I4_9PEZI</name>